<evidence type="ECO:0000256" key="19">
    <source>
        <dbReference type="SAM" id="MobiDB-lite"/>
    </source>
</evidence>
<sequence>MEEPEISDPFSNPDKPISITFDEITSAAYRIKSGIRNTECSYSEHLSNLTGVEIYVKKEFLQATGSFKERGARYAMMMLSPEEKSKGIVVASAGNYAQACCYHGCMLGIPVTVFMPMTAPLMKIQKCRDYKGILKLEGENLSQSKRLAMAFARDNGLLFLNGYDHPKVLAGQGTIGLEVWEQVPNLQAVIVPVGGGGLLAGVCNAIKALDKDIKIIAVEPEKAASLTSALKAGQPVEVRVGSTLADGLAVPKFGYNSFESIRKSLDKCVTVEEQYIALAVLKLVECEKSVVEGAGATPLAAILQGLLPEYRGKRVCLILSGGNIDTTVLGRVLDRGLAADGRLVKVKVHISDRVGGIEQLTTTIGNLGVHIRDISHERAWVIEDVFSVEVKVVCECSGRNQSLELREVLAEKYGHIIFNGSDYPGDGTTKSKIFAPLYDKDNLPGTSSEVDKPSIQQQIIDFESQPQPTASREVTITAYSQVTSKPPSQHDETQTGQPLQSSGRTSRSSKHSAGSVGSTHQQDGSSQQPEKMEQTAPIDSLSPPRSSSHSARASGVPQVTEESSQLPKIDSTEKAQKDEVSTKHSSKNSLQRVQTLPSETTPEENTTVVSAPLEASINSTGKSALSETDEELPQETKKSSIQGDGILSSKSVEYSSRPGSAIHSTEKAGGGESNVASRKTSVQTDQILTPQRISQQKSADNSVRRGSSVHSEVKSAGSQTVTESVKASKMSPVHADPTTPKSSQYTEAPLSLQSTASQKIKENVTESLRPLSGCNCKRRGAPGDYELKK</sequence>
<evidence type="ECO:0000256" key="7">
    <source>
        <dbReference type="ARBA" id="ARBA00041766"/>
    </source>
</evidence>
<dbReference type="GO" id="GO:0008721">
    <property type="term" value="F:D-serine ammonia-lyase activity"/>
    <property type="evidence" value="ECO:0007669"/>
    <property type="project" value="UniProtKB-EC"/>
</dbReference>
<dbReference type="CDD" id="cd01562">
    <property type="entry name" value="Thr-dehyd"/>
    <property type="match status" value="1"/>
</dbReference>
<dbReference type="GO" id="GO:0004794">
    <property type="term" value="F:threonine deaminase activity"/>
    <property type="evidence" value="ECO:0007669"/>
    <property type="project" value="TreeGrafter"/>
</dbReference>
<dbReference type="GO" id="GO:0005524">
    <property type="term" value="F:ATP binding"/>
    <property type="evidence" value="ECO:0007669"/>
    <property type="project" value="UniProtKB-ARBA"/>
</dbReference>
<dbReference type="EC" id="4.3.1.18" evidence="13"/>
<evidence type="ECO:0000256" key="6">
    <source>
        <dbReference type="ARBA" id="ARBA00031418"/>
    </source>
</evidence>
<keyword evidence="22" id="KW-1185">Reference proteome</keyword>
<evidence type="ECO:0000256" key="1">
    <source>
        <dbReference type="ARBA" id="ARBA00001933"/>
    </source>
</evidence>
<dbReference type="GO" id="GO:0006567">
    <property type="term" value="P:L-threonine catabolic process"/>
    <property type="evidence" value="ECO:0007669"/>
    <property type="project" value="TreeGrafter"/>
</dbReference>
<dbReference type="EC" id="4.3.1.17" evidence="3"/>
<evidence type="ECO:0000256" key="8">
    <source>
        <dbReference type="ARBA" id="ARBA00042605"/>
    </source>
</evidence>
<gene>
    <name evidence="21" type="ORF">WA026_015329</name>
</gene>
<dbReference type="InterPro" id="IPR001926">
    <property type="entry name" value="TrpB-like_PALP"/>
</dbReference>
<evidence type="ECO:0000256" key="12">
    <source>
        <dbReference type="ARBA" id="ARBA00056426"/>
    </source>
</evidence>
<evidence type="ECO:0000256" key="18">
    <source>
        <dbReference type="ARBA" id="ARBA00081761"/>
    </source>
</evidence>
<dbReference type="FunFam" id="3.40.50.1100:FF:000007">
    <property type="entry name" value="L-threonine dehydratase catabolic TdcB"/>
    <property type="match status" value="1"/>
</dbReference>
<dbReference type="Proteomes" id="UP001431783">
    <property type="component" value="Unassembled WGS sequence"/>
</dbReference>
<dbReference type="CDD" id="cd04886">
    <property type="entry name" value="ACT_ThrD-II-like"/>
    <property type="match status" value="1"/>
</dbReference>
<evidence type="ECO:0000256" key="10">
    <source>
        <dbReference type="ARBA" id="ARBA00050422"/>
    </source>
</evidence>
<organism evidence="21 22">
    <name type="scientific">Henosepilachna vigintioctopunctata</name>
    <dbReference type="NCBI Taxonomy" id="420089"/>
    <lineage>
        <taxon>Eukaryota</taxon>
        <taxon>Metazoa</taxon>
        <taxon>Ecdysozoa</taxon>
        <taxon>Arthropoda</taxon>
        <taxon>Hexapoda</taxon>
        <taxon>Insecta</taxon>
        <taxon>Pterygota</taxon>
        <taxon>Neoptera</taxon>
        <taxon>Endopterygota</taxon>
        <taxon>Coleoptera</taxon>
        <taxon>Polyphaga</taxon>
        <taxon>Cucujiformia</taxon>
        <taxon>Coccinelloidea</taxon>
        <taxon>Coccinellidae</taxon>
        <taxon>Epilachninae</taxon>
        <taxon>Epilachnini</taxon>
        <taxon>Henosepilachna</taxon>
    </lineage>
</organism>
<feature type="domain" description="Tryptophan synthase beta chain-like PALP" evidence="20">
    <location>
        <begin position="32"/>
        <end position="321"/>
    </location>
</feature>
<dbReference type="GO" id="GO:0030378">
    <property type="term" value="F:serine racemase activity"/>
    <property type="evidence" value="ECO:0007669"/>
    <property type="project" value="UniProtKB-EC"/>
</dbReference>
<feature type="compositionally biased region" description="Polar residues" evidence="19">
    <location>
        <begin position="648"/>
        <end position="658"/>
    </location>
</feature>
<evidence type="ECO:0000256" key="4">
    <source>
        <dbReference type="ARBA" id="ARBA00022898"/>
    </source>
</evidence>
<evidence type="ECO:0000256" key="2">
    <source>
        <dbReference type="ARBA" id="ARBA00010869"/>
    </source>
</evidence>
<dbReference type="PANTHER" id="PTHR48078">
    <property type="entry name" value="THREONINE DEHYDRATASE, MITOCHONDRIAL-RELATED"/>
    <property type="match status" value="1"/>
</dbReference>
<evidence type="ECO:0000256" key="11">
    <source>
        <dbReference type="ARBA" id="ARBA00051769"/>
    </source>
</evidence>
<feature type="compositionally biased region" description="Polar residues" evidence="19">
    <location>
        <begin position="674"/>
        <end position="725"/>
    </location>
</feature>
<reference evidence="21 22" key="1">
    <citation type="submission" date="2023-03" db="EMBL/GenBank/DDBJ databases">
        <title>Genome insight into feeding habits of ladybird beetles.</title>
        <authorList>
            <person name="Li H.-S."/>
            <person name="Huang Y.-H."/>
            <person name="Pang H."/>
        </authorList>
    </citation>
    <scope>NUCLEOTIDE SEQUENCE [LARGE SCALE GENOMIC DNA]</scope>
    <source>
        <strain evidence="21">SYSU_2023b</strain>
        <tissue evidence="21">Whole body</tissue>
    </source>
</reference>
<comment type="catalytic activity">
    <reaction evidence="9">
        <text>L-serine = pyruvate + NH4(+)</text>
        <dbReference type="Rhea" id="RHEA:19169"/>
        <dbReference type="ChEBI" id="CHEBI:15361"/>
        <dbReference type="ChEBI" id="CHEBI:28938"/>
        <dbReference type="ChEBI" id="CHEBI:33384"/>
        <dbReference type="EC" id="4.3.1.17"/>
    </reaction>
</comment>
<feature type="compositionally biased region" description="Basic and acidic residues" evidence="19">
    <location>
        <begin position="570"/>
        <end position="582"/>
    </location>
</feature>
<dbReference type="Pfam" id="PF00291">
    <property type="entry name" value="PALP"/>
    <property type="match status" value="1"/>
</dbReference>
<feature type="compositionally biased region" description="Polar residues" evidence="19">
    <location>
        <begin position="515"/>
        <end position="529"/>
    </location>
</feature>
<feature type="compositionally biased region" description="Low complexity" evidence="19">
    <location>
        <begin position="540"/>
        <end position="554"/>
    </location>
</feature>
<dbReference type="PANTHER" id="PTHR48078:SF19">
    <property type="entry name" value="ACT DOMAIN-CONTAINING PROTEIN"/>
    <property type="match status" value="1"/>
</dbReference>
<evidence type="ECO:0000256" key="3">
    <source>
        <dbReference type="ARBA" id="ARBA00012093"/>
    </source>
</evidence>
<evidence type="ECO:0000256" key="13">
    <source>
        <dbReference type="ARBA" id="ARBA00066349"/>
    </source>
</evidence>
<evidence type="ECO:0000256" key="15">
    <source>
        <dbReference type="ARBA" id="ARBA00070760"/>
    </source>
</evidence>
<dbReference type="GO" id="GO:0070178">
    <property type="term" value="P:D-serine metabolic process"/>
    <property type="evidence" value="ECO:0007669"/>
    <property type="project" value="UniProtKB-ARBA"/>
</dbReference>
<dbReference type="GO" id="GO:0006565">
    <property type="term" value="P:L-serine catabolic process"/>
    <property type="evidence" value="ECO:0007669"/>
    <property type="project" value="TreeGrafter"/>
</dbReference>
<evidence type="ECO:0000256" key="9">
    <source>
        <dbReference type="ARBA" id="ARBA00049406"/>
    </source>
</evidence>
<dbReference type="EMBL" id="JARQZJ010000068">
    <property type="protein sequence ID" value="KAK9881212.1"/>
    <property type="molecule type" value="Genomic_DNA"/>
</dbReference>
<evidence type="ECO:0000256" key="5">
    <source>
        <dbReference type="ARBA" id="ARBA00023239"/>
    </source>
</evidence>
<evidence type="ECO:0000259" key="20">
    <source>
        <dbReference type="Pfam" id="PF00291"/>
    </source>
</evidence>
<comment type="function">
    <text evidence="12">Catalyzes the synthesis of D-serine from L-serine. D-serine is a key coagonist with glutamate at NMDA receptors. Has dehydratase activity towards both L-serine and D-serine.</text>
</comment>
<feature type="region of interest" description="Disordered" evidence="19">
    <location>
        <begin position="481"/>
        <end position="789"/>
    </location>
</feature>
<proteinExistence type="inferred from homology"/>
<feature type="compositionally biased region" description="Polar residues" evidence="19">
    <location>
        <begin position="587"/>
        <end position="609"/>
    </location>
</feature>
<comment type="cofactor">
    <cofactor evidence="1">
        <name>pyridoxal 5'-phosphate</name>
        <dbReference type="ChEBI" id="CHEBI:597326"/>
    </cofactor>
</comment>
<feature type="compositionally biased region" description="Polar residues" evidence="19">
    <location>
        <begin position="616"/>
        <end position="626"/>
    </location>
</feature>
<dbReference type="InterPro" id="IPR036052">
    <property type="entry name" value="TrpB-like_PALP_sf"/>
</dbReference>
<name>A0AAW1UL15_9CUCU</name>
<protein>
    <recommendedName>
        <fullName evidence="15">Serine racemase</fullName>
        <ecNumber evidence="3">4.3.1.17</ecNumber>
        <ecNumber evidence="13">4.3.1.18</ecNumber>
        <ecNumber evidence="14">5.1.1.18</ecNumber>
    </recommendedName>
    <alternativeName>
        <fullName evidence="16">D-serine ammonia-lyase</fullName>
    </alternativeName>
    <alternativeName>
        <fullName evidence="18">D-serine dehydratase</fullName>
    </alternativeName>
    <alternativeName>
        <fullName evidence="17">L-serine ammonia-lyase</fullName>
    </alternativeName>
    <alternativeName>
        <fullName evidence="7">L-serine deaminase</fullName>
    </alternativeName>
    <alternativeName>
        <fullName evidence="6">L-serine dehydratase</fullName>
    </alternativeName>
    <alternativeName>
        <fullName evidence="8">L-threonine dehydratase</fullName>
    </alternativeName>
</protein>
<feature type="compositionally biased region" description="Polar residues" evidence="19">
    <location>
        <begin position="739"/>
        <end position="758"/>
    </location>
</feature>
<comment type="caution">
    <text evidence="21">The sequence shown here is derived from an EMBL/GenBank/DDBJ whole genome shotgun (WGS) entry which is preliminary data.</text>
</comment>
<keyword evidence="5" id="KW-0456">Lyase</keyword>
<dbReference type="EC" id="5.1.1.18" evidence="14"/>
<dbReference type="AlphaFoldDB" id="A0AAW1UL15"/>
<comment type="catalytic activity">
    <reaction evidence="10">
        <text>D-serine = pyruvate + NH4(+)</text>
        <dbReference type="Rhea" id="RHEA:13977"/>
        <dbReference type="ChEBI" id="CHEBI:15361"/>
        <dbReference type="ChEBI" id="CHEBI:28938"/>
        <dbReference type="ChEBI" id="CHEBI:35247"/>
        <dbReference type="EC" id="4.3.1.18"/>
    </reaction>
</comment>
<dbReference type="GO" id="GO:0009097">
    <property type="term" value="P:isoleucine biosynthetic process"/>
    <property type="evidence" value="ECO:0007669"/>
    <property type="project" value="TreeGrafter"/>
</dbReference>
<comment type="catalytic activity">
    <reaction evidence="11">
        <text>L-serine = D-serine</text>
        <dbReference type="Rhea" id="RHEA:10980"/>
        <dbReference type="ChEBI" id="CHEBI:33384"/>
        <dbReference type="ChEBI" id="CHEBI:35247"/>
        <dbReference type="EC" id="5.1.1.18"/>
    </reaction>
</comment>
<dbReference type="InterPro" id="IPR050147">
    <property type="entry name" value="Ser/Thr_Dehydratase"/>
</dbReference>
<dbReference type="FunFam" id="3.40.50.1100:FF:000041">
    <property type="entry name" value="Threonine ammonia-lyase, variant"/>
    <property type="match status" value="1"/>
</dbReference>
<keyword evidence="4" id="KW-0663">Pyridoxal phosphate</keyword>
<dbReference type="GO" id="GO:0003941">
    <property type="term" value="F:L-serine ammonia-lyase activity"/>
    <property type="evidence" value="ECO:0007669"/>
    <property type="project" value="UniProtKB-EC"/>
</dbReference>
<comment type="similarity">
    <text evidence="2">Belongs to the serine/threonine dehydratase family.</text>
</comment>
<evidence type="ECO:0000313" key="21">
    <source>
        <dbReference type="EMBL" id="KAK9881212.1"/>
    </source>
</evidence>
<evidence type="ECO:0000313" key="22">
    <source>
        <dbReference type="Proteomes" id="UP001431783"/>
    </source>
</evidence>
<evidence type="ECO:0000256" key="14">
    <source>
        <dbReference type="ARBA" id="ARBA00066592"/>
    </source>
</evidence>
<evidence type="ECO:0000256" key="16">
    <source>
        <dbReference type="ARBA" id="ARBA00076108"/>
    </source>
</evidence>
<dbReference type="Gene3D" id="3.40.50.1100">
    <property type="match status" value="2"/>
</dbReference>
<dbReference type="GO" id="GO:0030170">
    <property type="term" value="F:pyridoxal phosphate binding"/>
    <property type="evidence" value="ECO:0007669"/>
    <property type="project" value="UniProtKB-ARBA"/>
</dbReference>
<accession>A0AAW1UL15</accession>
<evidence type="ECO:0000256" key="17">
    <source>
        <dbReference type="ARBA" id="ARBA00081060"/>
    </source>
</evidence>
<dbReference type="SUPFAM" id="SSF53686">
    <property type="entry name" value="Tryptophan synthase beta subunit-like PLP-dependent enzymes"/>
    <property type="match status" value="1"/>
</dbReference>
<dbReference type="InterPro" id="IPR044561">
    <property type="entry name" value="ACT_ThrD-II-like"/>
</dbReference>